<dbReference type="PANTHER" id="PTHR20275:SF43">
    <property type="entry name" value="BIFUNCTIONAL NADP PHOSPHATASE_NAD KINASE"/>
    <property type="match status" value="1"/>
</dbReference>
<accession>A0AA96VIP2</accession>
<comment type="cofactor">
    <cofactor evidence="1 13">
        <name>Mg(2+)</name>
        <dbReference type="ChEBI" id="CHEBI:18420"/>
    </cofactor>
</comment>
<feature type="binding site" evidence="12">
    <location>
        <position position="376"/>
    </location>
    <ligand>
        <name>NAD(+)</name>
        <dbReference type="ChEBI" id="CHEBI:57540"/>
    </ligand>
</feature>
<reference evidence="15 16" key="1">
    <citation type="submission" date="2023-07" db="EMBL/GenBank/DDBJ databases">
        <title>Closed genome sequence of Methanosarcinaceae archaeon Am2.</title>
        <authorList>
            <person name="Poehlein A."/>
            <person name="Protasov E."/>
            <person name="Platt K."/>
            <person name="Reeh H."/>
            <person name="Daniel R."/>
            <person name="Brune A."/>
        </authorList>
    </citation>
    <scope>NUCLEOTIDE SEQUENCE [LARGE SCALE GENOMIC DNA]</scope>
    <source>
        <strain evidence="15 16">Am2</strain>
    </source>
</reference>
<keyword evidence="2 12" id="KW-0963">Cytoplasm</keyword>
<dbReference type="Gene3D" id="3.40.190.80">
    <property type="match status" value="1"/>
</dbReference>
<feature type="binding site" evidence="12">
    <location>
        <position position="467"/>
    </location>
    <ligand>
        <name>NAD(+)</name>
        <dbReference type="ChEBI" id="CHEBI:57540"/>
    </ligand>
</feature>
<feature type="binding site" evidence="13">
    <location>
        <position position="93"/>
    </location>
    <ligand>
        <name>Mg(2+)</name>
        <dbReference type="ChEBI" id="CHEBI:18420"/>
        <label>2</label>
    </ligand>
</feature>
<dbReference type="SUPFAM" id="SSF56655">
    <property type="entry name" value="Carbohydrate phosphatase"/>
    <property type="match status" value="1"/>
</dbReference>
<dbReference type="InterPro" id="IPR002504">
    <property type="entry name" value="NADK"/>
</dbReference>
<feature type="binding site" evidence="12">
    <location>
        <position position="504"/>
    </location>
    <ligand>
        <name>NAD(+)</name>
        <dbReference type="ChEBI" id="CHEBI:57540"/>
    </ligand>
</feature>
<dbReference type="HAMAP" id="MF_00361">
    <property type="entry name" value="NAD_kinase"/>
    <property type="match status" value="1"/>
</dbReference>
<dbReference type="InterPro" id="IPR016064">
    <property type="entry name" value="NAD/diacylglycerol_kinase_sf"/>
</dbReference>
<proteinExistence type="inferred from homology"/>
<dbReference type="AlphaFoldDB" id="A0AA96VIP2"/>
<evidence type="ECO:0000256" key="7">
    <source>
        <dbReference type="ARBA" id="ARBA00022801"/>
    </source>
</evidence>
<evidence type="ECO:0000256" key="14">
    <source>
        <dbReference type="SAM" id="MobiDB-lite"/>
    </source>
</evidence>
<comment type="catalytic activity">
    <reaction evidence="12">
        <text>NAD(+) + ATP = ADP + NADP(+) + H(+)</text>
        <dbReference type="Rhea" id="RHEA:18629"/>
        <dbReference type="ChEBI" id="CHEBI:15378"/>
        <dbReference type="ChEBI" id="CHEBI:30616"/>
        <dbReference type="ChEBI" id="CHEBI:57540"/>
        <dbReference type="ChEBI" id="CHEBI:58349"/>
        <dbReference type="ChEBI" id="CHEBI:456216"/>
        <dbReference type="EC" id="2.7.1.23"/>
    </reaction>
</comment>
<keyword evidence="10 12" id="KW-0521">NADP</keyword>
<dbReference type="InterPro" id="IPR000760">
    <property type="entry name" value="Inositol_monophosphatase-like"/>
</dbReference>
<sequence>MTKKSVTITPSEGSSSEGFSADISPYPELLELCRRIHSEVVFAISSLRGTLQAGDFMFVGDDGTDTKRIDLAAEDAVVNYLKSTGRSMIIISEECGRVVLGENPEFTVIIDPLDGTTNAVQNIPFYSLSIAFSDPGSNDVFFGYVASLANGDEFYAGKGRGAFMDGKKIASSTASSIRELTISAYGYRQNTDRATKICSRVQKLRVLGSVALELCYVAAGKIDAFIDVRMALRLVDIAAGQLIVKEAGGIVTDGVGKPLSLPDNHIKPLNLVASNGVIHQEILNLLTYPEISCRGDRYYYKGDVKKIAIVSRCDSPAALNMVHYIIEAFSDRVQVFLSSSPARLLGMEDRGMTVTQMEEEGIDFIVSLGGDGTILRNMSKMKDPIPILGVNMGRLGFLADVEPEDAIESIGKALSGFMYDERPRLEISLNGKVLGTAINEVVATSAYPAKMMTYEVLVNGQFLNEIRADGIVFSTPTGSTAYAMSAGGPIVSPEVDAILIVPIAPFQLSSRPWIIPFDSEITLRLKIPKEIVLVTDGKVIEKSDIDAGLKPDMEKPSLESETHLKVTEHDTITIKRARYPGRFVKFSNACFYDTVRQKLG</sequence>
<evidence type="ECO:0000256" key="8">
    <source>
        <dbReference type="ARBA" id="ARBA00022840"/>
    </source>
</evidence>
<dbReference type="FunFam" id="3.40.190.80:FF:000020">
    <property type="entry name" value="Fructose-1,6-bisphosphatase/inositol-1-monophosphatase"/>
    <property type="match status" value="1"/>
</dbReference>
<dbReference type="GO" id="GO:0005737">
    <property type="term" value="C:cytoplasm"/>
    <property type="evidence" value="ECO:0007669"/>
    <property type="project" value="UniProtKB-SubCell"/>
</dbReference>
<dbReference type="SUPFAM" id="SSF111331">
    <property type="entry name" value="NAD kinase/diacylglycerol kinase-like"/>
    <property type="match status" value="1"/>
</dbReference>
<evidence type="ECO:0000256" key="11">
    <source>
        <dbReference type="ARBA" id="ARBA00023027"/>
    </source>
</evidence>
<evidence type="ECO:0000256" key="4">
    <source>
        <dbReference type="ARBA" id="ARBA00022723"/>
    </source>
</evidence>
<keyword evidence="6 12" id="KW-0418">Kinase</keyword>
<feature type="binding site" evidence="12">
    <location>
        <position position="450"/>
    </location>
    <ligand>
        <name>NAD(+)</name>
        <dbReference type="ChEBI" id="CHEBI:57540"/>
    </ligand>
</feature>
<dbReference type="GO" id="GO:0006741">
    <property type="term" value="P:NADP+ biosynthetic process"/>
    <property type="evidence" value="ECO:0007669"/>
    <property type="project" value="UniProtKB-UniRule"/>
</dbReference>
<dbReference type="GO" id="GO:0046872">
    <property type="term" value="F:metal ion binding"/>
    <property type="evidence" value="ECO:0007669"/>
    <property type="project" value="UniProtKB-UniRule"/>
</dbReference>
<evidence type="ECO:0000256" key="9">
    <source>
        <dbReference type="ARBA" id="ARBA00022842"/>
    </source>
</evidence>
<comment type="subcellular location">
    <subcellularLocation>
        <location evidence="12">Cytoplasm</location>
    </subcellularLocation>
</comment>
<feature type="binding site" evidence="13">
    <location>
        <position position="114"/>
    </location>
    <ligand>
        <name>Mg(2+)</name>
        <dbReference type="ChEBI" id="CHEBI:18420"/>
        <label>1</label>
        <note>catalytic</note>
    </ligand>
</feature>
<dbReference type="PRINTS" id="PR00377">
    <property type="entry name" value="IMPHPHTASES"/>
</dbReference>
<evidence type="ECO:0000256" key="12">
    <source>
        <dbReference type="HAMAP-Rule" id="MF_00361"/>
    </source>
</evidence>
<keyword evidence="9 13" id="KW-0460">Magnesium</keyword>
<evidence type="ECO:0000256" key="1">
    <source>
        <dbReference type="ARBA" id="ARBA00001946"/>
    </source>
</evidence>
<dbReference type="InterPro" id="IPR017438">
    <property type="entry name" value="ATP-NAD_kinase_N"/>
</dbReference>
<keyword evidence="11 12" id="KW-0520">NAD</keyword>
<comment type="cofactor">
    <cofactor evidence="12">
        <name>a divalent metal cation</name>
        <dbReference type="ChEBI" id="CHEBI:60240"/>
    </cofactor>
</comment>
<dbReference type="NCBIfam" id="NF009321">
    <property type="entry name" value="PRK12676.1"/>
    <property type="match status" value="1"/>
</dbReference>
<feature type="active site" description="Proton acceptor" evidence="12">
    <location>
        <position position="371"/>
    </location>
</feature>
<dbReference type="GO" id="GO:0019674">
    <property type="term" value="P:NAD+ metabolic process"/>
    <property type="evidence" value="ECO:0007669"/>
    <property type="project" value="InterPro"/>
</dbReference>
<evidence type="ECO:0000256" key="10">
    <source>
        <dbReference type="ARBA" id="ARBA00022857"/>
    </source>
</evidence>
<dbReference type="RefSeq" id="WP_338097175.1">
    <property type="nucleotide sequence ID" value="NZ_CP131061.1"/>
</dbReference>
<dbReference type="PROSITE" id="PS00630">
    <property type="entry name" value="IMP_2"/>
    <property type="match status" value="1"/>
</dbReference>
<evidence type="ECO:0000313" key="15">
    <source>
        <dbReference type="EMBL" id="WNY27197.1"/>
    </source>
</evidence>
<feature type="binding site" evidence="12">
    <location>
        <begin position="371"/>
        <end position="372"/>
    </location>
    <ligand>
        <name>NAD(+)</name>
        <dbReference type="ChEBI" id="CHEBI:57540"/>
    </ligand>
</feature>
<feature type="binding site" evidence="13">
    <location>
        <position position="111"/>
    </location>
    <ligand>
        <name>Mg(2+)</name>
        <dbReference type="ChEBI" id="CHEBI:18420"/>
        <label>1</label>
        <note>catalytic</note>
    </ligand>
</feature>
<dbReference type="GeneID" id="89228406"/>
<dbReference type="Gene3D" id="2.60.200.30">
    <property type="entry name" value="Probable inorganic polyphosphate/atp-NAD kinase, domain 2"/>
    <property type="match status" value="1"/>
</dbReference>
<dbReference type="Proteomes" id="UP001304970">
    <property type="component" value="Chromosome"/>
</dbReference>
<dbReference type="FunFam" id="3.30.540.10:FF:000027">
    <property type="entry name" value="Fructose-1,6-bisphosphatase/inositol-1-monophosphatase"/>
    <property type="match status" value="1"/>
</dbReference>
<feature type="region of interest" description="Disordered" evidence="14">
    <location>
        <begin position="1"/>
        <end position="20"/>
    </location>
</feature>
<keyword evidence="5 12" id="KW-0547">Nucleotide-binding</keyword>
<organism evidence="15 16">
    <name type="scientific">Methanolapillus ohkumae</name>
    <dbReference type="NCBI Taxonomy" id="3028298"/>
    <lineage>
        <taxon>Archaea</taxon>
        <taxon>Methanobacteriati</taxon>
        <taxon>Methanobacteriota</taxon>
        <taxon>Stenosarchaea group</taxon>
        <taxon>Methanomicrobia</taxon>
        <taxon>Methanosarcinales</taxon>
        <taxon>Methanosarcinaceae</taxon>
        <taxon>Methanolapillus</taxon>
    </lineage>
</organism>
<dbReference type="GO" id="GO:0016787">
    <property type="term" value="F:hydrolase activity"/>
    <property type="evidence" value="ECO:0007669"/>
    <property type="project" value="UniProtKB-KW"/>
</dbReference>
<evidence type="ECO:0000256" key="13">
    <source>
        <dbReference type="PIRSR" id="PIRSR600760-2"/>
    </source>
</evidence>
<comment type="function">
    <text evidence="12">Involved in the regulation of the intracellular balance of NAD and NADP, and is a key enzyme in the biosynthesis of NADP. Catalyzes specifically the phosphorylation on 2'-hydroxyl of the adenosine moiety of NAD to yield NADP.</text>
</comment>
<dbReference type="Gene3D" id="3.40.50.10330">
    <property type="entry name" value="Probable inorganic polyphosphate/atp-NAD kinase, domain 1"/>
    <property type="match status" value="1"/>
</dbReference>
<comment type="similarity">
    <text evidence="12">Belongs to the NAD kinase family.</text>
</comment>
<dbReference type="GO" id="GO:0003951">
    <property type="term" value="F:NAD+ kinase activity"/>
    <property type="evidence" value="ECO:0007669"/>
    <property type="project" value="UniProtKB-UniRule"/>
</dbReference>
<dbReference type="GO" id="GO:0005524">
    <property type="term" value="F:ATP binding"/>
    <property type="evidence" value="ECO:0007669"/>
    <property type="project" value="UniProtKB-KW"/>
</dbReference>
<evidence type="ECO:0000313" key="16">
    <source>
        <dbReference type="Proteomes" id="UP001304970"/>
    </source>
</evidence>
<protein>
    <recommendedName>
        <fullName evidence="12">NAD kinase</fullName>
        <ecNumber evidence="12">2.7.1.23</ecNumber>
    </recommendedName>
    <alternativeName>
        <fullName evidence="12">ATP-dependent NAD kinase</fullName>
    </alternativeName>
</protein>
<dbReference type="Pfam" id="PF01513">
    <property type="entry name" value="NAD_kinase"/>
    <property type="match status" value="1"/>
</dbReference>
<feature type="binding site" evidence="12">
    <location>
        <position position="469"/>
    </location>
    <ligand>
        <name>NAD(+)</name>
        <dbReference type="ChEBI" id="CHEBI:57540"/>
    </ligand>
</feature>
<keyword evidence="3 12" id="KW-0808">Transferase</keyword>
<dbReference type="Pfam" id="PF20143">
    <property type="entry name" value="NAD_kinase_C"/>
    <property type="match status" value="1"/>
</dbReference>
<dbReference type="Pfam" id="PF00459">
    <property type="entry name" value="Inositol_P"/>
    <property type="match status" value="1"/>
</dbReference>
<dbReference type="EC" id="2.7.1.23" evidence="12"/>
<feature type="binding site" evidence="13">
    <location>
        <position position="113"/>
    </location>
    <ligand>
        <name>Mg(2+)</name>
        <dbReference type="ChEBI" id="CHEBI:18420"/>
        <label>1</label>
        <note>catalytic</note>
    </ligand>
</feature>
<feature type="binding site" evidence="13">
    <location>
        <position position="236"/>
    </location>
    <ligand>
        <name>Mg(2+)</name>
        <dbReference type="ChEBI" id="CHEBI:18420"/>
        <label>1</label>
        <note>catalytic</note>
    </ligand>
</feature>
<feature type="compositionally biased region" description="Polar residues" evidence="14">
    <location>
        <begin position="1"/>
        <end position="18"/>
    </location>
</feature>
<evidence type="ECO:0000256" key="5">
    <source>
        <dbReference type="ARBA" id="ARBA00022741"/>
    </source>
</evidence>
<keyword evidence="8 12" id="KW-0067">ATP-binding</keyword>
<gene>
    <name evidence="12 15" type="primary">nadK</name>
    <name evidence="15" type="ORF">MsAm2_09880</name>
</gene>
<dbReference type="InterPro" id="IPR020550">
    <property type="entry name" value="Inositol_monophosphatase_CS"/>
</dbReference>
<evidence type="ECO:0000256" key="6">
    <source>
        <dbReference type="ARBA" id="ARBA00022777"/>
    </source>
</evidence>
<comment type="caution">
    <text evidence="12">Lacks conserved residue(s) required for the propagation of feature annotation.</text>
</comment>
<dbReference type="GO" id="GO:0046854">
    <property type="term" value="P:phosphatidylinositol phosphate biosynthetic process"/>
    <property type="evidence" value="ECO:0007669"/>
    <property type="project" value="InterPro"/>
</dbReference>
<keyword evidence="7" id="KW-0378">Hydrolase</keyword>
<feature type="binding site" evidence="12">
    <location>
        <begin position="480"/>
        <end position="485"/>
    </location>
    <ligand>
        <name>NAD(+)</name>
        <dbReference type="ChEBI" id="CHEBI:57540"/>
    </ligand>
</feature>
<keyword evidence="4 13" id="KW-0479">Metal-binding</keyword>
<evidence type="ECO:0000256" key="2">
    <source>
        <dbReference type="ARBA" id="ARBA00022490"/>
    </source>
</evidence>
<dbReference type="EMBL" id="CP131061">
    <property type="protein sequence ID" value="WNY27197.1"/>
    <property type="molecule type" value="Genomic_DNA"/>
</dbReference>
<dbReference type="PANTHER" id="PTHR20275">
    <property type="entry name" value="NAD KINASE"/>
    <property type="match status" value="1"/>
</dbReference>
<feature type="binding site" evidence="12">
    <location>
        <begin position="439"/>
        <end position="440"/>
    </location>
    <ligand>
        <name>NAD(+)</name>
        <dbReference type="ChEBI" id="CHEBI:57540"/>
    </ligand>
</feature>
<evidence type="ECO:0000256" key="3">
    <source>
        <dbReference type="ARBA" id="ARBA00022679"/>
    </source>
</evidence>
<keyword evidence="16" id="KW-1185">Reference proteome</keyword>
<name>A0AA96VIP2_9EURY</name>
<dbReference type="InterPro" id="IPR017437">
    <property type="entry name" value="ATP-NAD_kinase_PpnK-typ_C"/>
</dbReference>
<dbReference type="Gene3D" id="3.30.540.10">
    <property type="entry name" value="Fructose-1,6-Bisphosphatase, subunit A, domain 1"/>
    <property type="match status" value="1"/>
</dbReference>